<organism evidence="8">
    <name type="scientific">Florenciella parvula</name>
    <dbReference type="NCBI Taxonomy" id="236787"/>
    <lineage>
        <taxon>Eukaryota</taxon>
        <taxon>Sar</taxon>
        <taxon>Stramenopiles</taxon>
        <taxon>Ochrophyta</taxon>
        <taxon>Dictyochophyceae</taxon>
        <taxon>Florenciellales</taxon>
        <taxon>Florenciella</taxon>
    </lineage>
</organism>
<dbReference type="GO" id="GO:0005929">
    <property type="term" value="C:cilium"/>
    <property type="evidence" value="ECO:0007669"/>
    <property type="project" value="UniProtKB-SubCell"/>
</dbReference>
<evidence type="ECO:0000256" key="4">
    <source>
        <dbReference type="ARBA" id="ARBA00023212"/>
    </source>
</evidence>
<keyword evidence="3" id="KW-0963">Cytoplasm</keyword>
<protein>
    <recommendedName>
        <fullName evidence="7">Enkurin domain-containing protein</fullName>
    </recommendedName>
</protein>
<keyword evidence="5" id="KW-0966">Cell projection</keyword>
<evidence type="ECO:0000256" key="5">
    <source>
        <dbReference type="ARBA" id="ARBA00023273"/>
    </source>
</evidence>
<sequence length="258" mass="28651">MARESIYNLVPEQYVEQPKPPMYRSQHDPSAPVTGSTFGTHGTTQLHGAGIVKKRGAATFGPSNKTNPNPQTYLKRGAPLELPAPTAFKYRDASRKPSVPKVEDRPVMGIQTAKNFITANAVEAILQVPQGLGETEPDYLAKADYGKVPEYLGQVKEEIRRENDMIDAYVMEMGRAQGAVEEPGEELIEMSAAERSELVRALKRKWDAVNAKYQKMAHTVKLDTVGKVKRKEGMEKELVQIEADIERLERPGPVYVSS</sequence>
<reference evidence="8" key="1">
    <citation type="submission" date="2021-01" db="EMBL/GenBank/DDBJ databases">
        <authorList>
            <person name="Corre E."/>
            <person name="Pelletier E."/>
            <person name="Niang G."/>
            <person name="Scheremetjew M."/>
            <person name="Finn R."/>
            <person name="Kale V."/>
            <person name="Holt S."/>
            <person name="Cochrane G."/>
            <person name="Meng A."/>
            <person name="Brown T."/>
            <person name="Cohen L."/>
        </authorList>
    </citation>
    <scope>NUCLEOTIDE SEQUENCE</scope>
    <source>
        <strain evidence="8">RCC1693</strain>
    </source>
</reference>
<evidence type="ECO:0000259" key="7">
    <source>
        <dbReference type="PROSITE" id="PS51665"/>
    </source>
</evidence>
<feature type="compositionally biased region" description="Polar residues" evidence="6">
    <location>
        <begin position="61"/>
        <end position="72"/>
    </location>
</feature>
<dbReference type="PROSITE" id="PS51665">
    <property type="entry name" value="ENKURIN"/>
    <property type="match status" value="1"/>
</dbReference>
<evidence type="ECO:0000256" key="1">
    <source>
        <dbReference type="ARBA" id="ARBA00004138"/>
    </source>
</evidence>
<dbReference type="InterPro" id="IPR052102">
    <property type="entry name" value="Enkurin_domain-protein"/>
</dbReference>
<feature type="domain" description="Enkurin" evidence="7">
    <location>
        <begin position="154"/>
        <end position="256"/>
    </location>
</feature>
<dbReference type="InterPro" id="IPR027012">
    <property type="entry name" value="Enkurin_dom"/>
</dbReference>
<dbReference type="GO" id="GO:0005856">
    <property type="term" value="C:cytoskeleton"/>
    <property type="evidence" value="ECO:0007669"/>
    <property type="project" value="UniProtKB-SubCell"/>
</dbReference>
<dbReference type="EMBL" id="HBGT01009903">
    <property type="protein sequence ID" value="CAD9402748.1"/>
    <property type="molecule type" value="Transcribed_RNA"/>
</dbReference>
<dbReference type="PANTHER" id="PTHR21490:SF0">
    <property type="entry name" value="ENKURIN"/>
    <property type="match status" value="1"/>
</dbReference>
<name>A0A7S2FLR5_9STRA</name>
<dbReference type="GO" id="GO:0005516">
    <property type="term" value="F:calmodulin binding"/>
    <property type="evidence" value="ECO:0007669"/>
    <property type="project" value="TreeGrafter"/>
</dbReference>
<keyword evidence="4" id="KW-0206">Cytoskeleton</keyword>
<dbReference type="AlphaFoldDB" id="A0A7S2FLR5"/>
<evidence type="ECO:0000313" key="8">
    <source>
        <dbReference type="EMBL" id="CAD9402748.1"/>
    </source>
</evidence>
<dbReference type="Pfam" id="PF13864">
    <property type="entry name" value="Enkurin"/>
    <property type="match status" value="1"/>
</dbReference>
<evidence type="ECO:0000256" key="6">
    <source>
        <dbReference type="SAM" id="MobiDB-lite"/>
    </source>
</evidence>
<evidence type="ECO:0000256" key="2">
    <source>
        <dbReference type="ARBA" id="ARBA00004245"/>
    </source>
</evidence>
<dbReference type="PANTHER" id="PTHR21490">
    <property type="entry name" value="ENKURIN-RELATED"/>
    <property type="match status" value="1"/>
</dbReference>
<gene>
    <name evidence="8" type="ORF">FPAR1323_LOCUS5377</name>
</gene>
<comment type="subcellular location">
    <subcellularLocation>
        <location evidence="1">Cell projection</location>
        <location evidence="1">Cilium</location>
    </subcellularLocation>
    <subcellularLocation>
        <location evidence="2">Cytoplasm</location>
        <location evidence="2">Cytoskeleton</location>
    </subcellularLocation>
</comment>
<feature type="compositionally biased region" description="Polar residues" evidence="6">
    <location>
        <begin position="33"/>
        <end position="46"/>
    </location>
</feature>
<evidence type="ECO:0000256" key="3">
    <source>
        <dbReference type="ARBA" id="ARBA00022490"/>
    </source>
</evidence>
<proteinExistence type="predicted"/>
<feature type="region of interest" description="Disordered" evidence="6">
    <location>
        <begin position="17"/>
        <end position="77"/>
    </location>
</feature>
<accession>A0A7S2FLR5</accession>